<dbReference type="RefSeq" id="WP_229668575.1">
    <property type="nucleotide sequence ID" value="NZ_BMJB01000001.1"/>
</dbReference>
<keyword evidence="2" id="KW-0378">Hydrolase</keyword>
<accession>A0A916VYH2</accession>
<dbReference type="EMBL" id="BMJB01000001">
    <property type="protein sequence ID" value="GGA53421.1"/>
    <property type="molecule type" value="Genomic_DNA"/>
</dbReference>
<dbReference type="InterPro" id="IPR032466">
    <property type="entry name" value="Metal_Hydrolase"/>
</dbReference>
<gene>
    <name evidence="2" type="ORF">GCM10011507_00610</name>
</gene>
<dbReference type="GO" id="GO:0016787">
    <property type="term" value="F:hydrolase activity"/>
    <property type="evidence" value="ECO:0007669"/>
    <property type="project" value="UniProtKB-KW"/>
</dbReference>
<sequence>MDRRRFLASSLALSMPTQQVRAESQQLLIDSHVHVWKRDPAFPFAPGAHPQPDNATVETLLGLMHSNHVARTVLIQVIHYKWDNSYLASVLKRYPRTFKGVCRVNPEDPAAPDQLSRLTEVQGFHGVRLSPSATPEGDWIRGPLMPPLWRRCAQLKVPMTILAPVTRMTDLIPLIEQNPDLTVVIDHMADCPLGQPEQLDLLLALARYPKVFVKISHMWSLSKQPYPYADSAEQVKHLYRTFGANRLMWGTDWPICLKDLSYAQAVSLFRDHLGFLPPEDHEQILYKTVQRVWPFNL</sequence>
<comment type="caution">
    <text evidence="2">The sequence shown here is derived from an EMBL/GenBank/DDBJ whole genome shotgun (WGS) entry which is preliminary data.</text>
</comment>
<dbReference type="Pfam" id="PF04909">
    <property type="entry name" value="Amidohydro_2"/>
    <property type="match status" value="1"/>
</dbReference>
<protein>
    <submittedName>
        <fullName evidence="2">Metal-dependent hydrolase</fullName>
    </submittedName>
</protein>
<dbReference type="AlphaFoldDB" id="A0A916VYH2"/>
<organism evidence="2 3">
    <name type="scientific">Edaphobacter acidisoli</name>
    <dbReference type="NCBI Taxonomy" id="2040573"/>
    <lineage>
        <taxon>Bacteria</taxon>
        <taxon>Pseudomonadati</taxon>
        <taxon>Acidobacteriota</taxon>
        <taxon>Terriglobia</taxon>
        <taxon>Terriglobales</taxon>
        <taxon>Acidobacteriaceae</taxon>
        <taxon>Edaphobacter</taxon>
    </lineage>
</organism>
<keyword evidence="3" id="KW-1185">Reference proteome</keyword>
<dbReference type="InterPro" id="IPR052358">
    <property type="entry name" value="Aro_Compnd_Degr_Hydrolases"/>
</dbReference>
<dbReference type="PANTHER" id="PTHR35563">
    <property type="entry name" value="BARREL METAL-DEPENDENT HYDROLASE, PUTATIVE (AFU_ORTHOLOGUE AFUA_1G16240)-RELATED"/>
    <property type="match status" value="1"/>
</dbReference>
<evidence type="ECO:0000313" key="3">
    <source>
        <dbReference type="Proteomes" id="UP000648801"/>
    </source>
</evidence>
<evidence type="ECO:0000313" key="2">
    <source>
        <dbReference type="EMBL" id="GGA53421.1"/>
    </source>
</evidence>
<dbReference type="Gene3D" id="3.20.20.140">
    <property type="entry name" value="Metal-dependent hydrolases"/>
    <property type="match status" value="1"/>
</dbReference>
<name>A0A916VYH2_9BACT</name>
<evidence type="ECO:0000259" key="1">
    <source>
        <dbReference type="Pfam" id="PF04909"/>
    </source>
</evidence>
<feature type="domain" description="Amidohydrolase-related" evidence="1">
    <location>
        <begin position="29"/>
        <end position="295"/>
    </location>
</feature>
<reference evidence="2" key="1">
    <citation type="journal article" date="2014" name="Int. J. Syst. Evol. Microbiol.">
        <title>Complete genome sequence of Corynebacterium casei LMG S-19264T (=DSM 44701T), isolated from a smear-ripened cheese.</title>
        <authorList>
            <consortium name="US DOE Joint Genome Institute (JGI-PGF)"/>
            <person name="Walter F."/>
            <person name="Albersmeier A."/>
            <person name="Kalinowski J."/>
            <person name="Ruckert C."/>
        </authorList>
    </citation>
    <scope>NUCLEOTIDE SEQUENCE</scope>
    <source>
        <strain evidence="2">CGMCC 1.15447</strain>
    </source>
</reference>
<proteinExistence type="predicted"/>
<reference evidence="2" key="2">
    <citation type="submission" date="2020-09" db="EMBL/GenBank/DDBJ databases">
        <authorList>
            <person name="Sun Q."/>
            <person name="Zhou Y."/>
        </authorList>
    </citation>
    <scope>NUCLEOTIDE SEQUENCE</scope>
    <source>
        <strain evidence="2">CGMCC 1.15447</strain>
    </source>
</reference>
<dbReference type="SUPFAM" id="SSF51556">
    <property type="entry name" value="Metallo-dependent hydrolases"/>
    <property type="match status" value="1"/>
</dbReference>
<dbReference type="Proteomes" id="UP000648801">
    <property type="component" value="Unassembled WGS sequence"/>
</dbReference>
<dbReference type="PANTHER" id="PTHR35563:SF2">
    <property type="entry name" value="BARREL METAL-DEPENDENT HYDROLASE, PUTATIVE (AFU_ORTHOLOGUE AFUA_1G16240)-RELATED"/>
    <property type="match status" value="1"/>
</dbReference>
<dbReference type="InterPro" id="IPR006680">
    <property type="entry name" value="Amidohydro-rel"/>
</dbReference>